<dbReference type="Proteomes" id="UP001151760">
    <property type="component" value="Unassembled WGS sequence"/>
</dbReference>
<comment type="caution">
    <text evidence="1">The sequence shown here is derived from an EMBL/GenBank/DDBJ whole genome shotgun (WGS) entry which is preliminary data.</text>
</comment>
<evidence type="ECO:0000313" key="2">
    <source>
        <dbReference type="Proteomes" id="UP001151760"/>
    </source>
</evidence>
<gene>
    <name evidence="1" type="ORF">Tco_0924978</name>
</gene>
<accession>A0ABQ5DBR0</accession>
<evidence type="ECO:0008006" key="3">
    <source>
        <dbReference type="Google" id="ProtNLM"/>
    </source>
</evidence>
<dbReference type="EMBL" id="BQNB010014975">
    <property type="protein sequence ID" value="GJT34559.1"/>
    <property type="molecule type" value="Genomic_DNA"/>
</dbReference>
<name>A0ABQ5DBR0_9ASTR</name>
<reference evidence="1" key="2">
    <citation type="submission" date="2022-01" db="EMBL/GenBank/DDBJ databases">
        <authorList>
            <person name="Yamashiro T."/>
            <person name="Shiraishi A."/>
            <person name="Satake H."/>
            <person name="Nakayama K."/>
        </authorList>
    </citation>
    <scope>NUCLEOTIDE SEQUENCE</scope>
</reference>
<protein>
    <recommendedName>
        <fullName evidence="3">Reverse transcriptase domain-containing protein</fullName>
    </recommendedName>
</protein>
<keyword evidence="2" id="KW-1185">Reference proteome</keyword>
<proteinExistence type="predicted"/>
<reference evidence="1" key="1">
    <citation type="journal article" date="2022" name="Int. J. Mol. Sci.">
        <title>Draft Genome of Tanacetum Coccineum: Genomic Comparison of Closely Related Tanacetum-Family Plants.</title>
        <authorList>
            <person name="Yamashiro T."/>
            <person name="Shiraishi A."/>
            <person name="Nakayama K."/>
            <person name="Satake H."/>
        </authorList>
    </citation>
    <scope>NUCLEOTIDE SEQUENCE</scope>
</reference>
<sequence length="180" mass="20397">MLAGNNGIRLNNEIVTMYLKYIEDEYVEIEVSDDGGQIREDEEAEYLHRKGLLWELLTPNAVLLSVILRNEIMANMNRGAGWCCEPVVLEPVEMESVCLEPVCWSLCAEPMVLELVVPDQWKLKLLGWFEKLESVFRISDCREKDKVKFATATLQGRALTWWNGRTASMGIDAANGTPMG</sequence>
<organism evidence="1 2">
    <name type="scientific">Tanacetum coccineum</name>
    <dbReference type="NCBI Taxonomy" id="301880"/>
    <lineage>
        <taxon>Eukaryota</taxon>
        <taxon>Viridiplantae</taxon>
        <taxon>Streptophyta</taxon>
        <taxon>Embryophyta</taxon>
        <taxon>Tracheophyta</taxon>
        <taxon>Spermatophyta</taxon>
        <taxon>Magnoliopsida</taxon>
        <taxon>eudicotyledons</taxon>
        <taxon>Gunneridae</taxon>
        <taxon>Pentapetalae</taxon>
        <taxon>asterids</taxon>
        <taxon>campanulids</taxon>
        <taxon>Asterales</taxon>
        <taxon>Asteraceae</taxon>
        <taxon>Asteroideae</taxon>
        <taxon>Anthemideae</taxon>
        <taxon>Anthemidinae</taxon>
        <taxon>Tanacetum</taxon>
    </lineage>
</organism>
<evidence type="ECO:0000313" key="1">
    <source>
        <dbReference type="EMBL" id="GJT34559.1"/>
    </source>
</evidence>